<dbReference type="PANTHER" id="PTHR20982:SF3">
    <property type="entry name" value="MITOCHONDRIAL RIBOSOME RECYCLING FACTOR PSEUDO 1"/>
    <property type="match status" value="1"/>
</dbReference>
<evidence type="ECO:0000313" key="5">
    <source>
        <dbReference type="EMBL" id="MDT7041409.1"/>
    </source>
</evidence>
<protein>
    <recommendedName>
        <fullName evidence="3">Ribosome-recycling factor</fullName>
        <shortName evidence="3">RRF</shortName>
    </recommendedName>
    <alternativeName>
        <fullName evidence="3">Ribosome-releasing factor</fullName>
    </alternativeName>
</protein>
<accession>A0ABU3K4X1</accession>
<proteinExistence type="inferred from homology"/>
<dbReference type="InterPro" id="IPR036191">
    <property type="entry name" value="RRF_sf"/>
</dbReference>
<reference evidence="5 6" key="1">
    <citation type="journal article" date="2023" name="ISME J.">
        <title>Cultivation and genomic characterization of novel and ubiquitous marine nitrite-oxidizing bacteria from the Nitrospirales.</title>
        <authorList>
            <person name="Mueller A.J."/>
            <person name="Daebeler A."/>
            <person name="Herbold C.W."/>
            <person name="Kirkegaard R.H."/>
            <person name="Daims H."/>
        </authorList>
    </citation>
    <scope>NUCLEOTIDE SEQUENCE [LARGE SCALE GENOMIC DNA]</scope>
    <source>
        <strain evidence="5 6">EB</strain>
    </source>
</reference>
<evidence type="ECO:0000256" key="2">
    <source>
        <dbReference type="ARBA" id="ARBA00022917"/>
    </source>
</evidence>
<dbReference type="Pfam" id="PF01765">
    <property type="entry name" value="RRF"/>
    <property type="match status" value="1"/>
</dbReference>
<keyword evidence="2 3" id="KW-0648">Protein biosynthesis</keyword>
<sequence length="186" mass="21160">MAYQPTLDKIQKKMEGALEHLKKELSGLRGGRASLSILDQIKVDYYGTPTPLKQVGNLAMPDGRLITIQPWDTSLIKEIEKAITCSDIGITPSNDGKLIRLPIPPLSEERRRDLVKVSKKYGEDTKVHIRGIRREGNDELKKLQKDSTITEDELRRGEAEIQKFTDAEIKKVDELLKKKEEEILEI</sequence>
<gene>
    <name evidence="3 5" type="primary">frr</name>
    <name evidence="5" type="ORF">PPG34_03555</name>
</gene>
<dbReference type="CDD" id="cd00520">
    <property type="entry name" value="RRF"/>
    <property type="match status" value="1"/>
</dbReference>
<dbReference type="Gene3D" id="3.30.1360.40">
    <property type="match status" value="1"/>
</dbReference>
<evidence type="ECO:0000256" key="1">
    <source>
        <dbReference type="ARBA" id="ARBA00005912"/>
    </source>
</evidence>
<dbReference type="EMBL" id="JAQOUE010000001">
    <property type="protein sequence ID" value="MDT7041409.1"/>
    <property type="molecule type" value="Genomic_DNA"/>
</dbReference>
<dbReference type="Proteomes" id="UP001250932">
    <property type="component" value="Unassembled WGS sequence"/>
</dbReference>
<dbReference type="RefSeq" id="WP_313831763.1">
    <property type="nucleotide sequence ID" value="NZ_JAQOUE010000001.1"/>
</dbReference>
<dbReference type="HAMAP" id="MF_00040">
    <property type="entry name" value="RRF"/>
    <property type="match status" value="1"/>
</dbReference>
<dbReference type="PANTHER" id="PTHR20982">
    <property type="entry name" value="RIBOSOME RECYCLING FACTOR"/>
    <property type="match status" value="1"/>
</dbReference>
<organism evidence="5 6">
    <name type="scientific">Candidatus Nitronereus thalassa</name>
    <dbReference type="NCBI Taxonomy" id="3020898"/>
    <lineage>
        <taxon>Bacteria</taxon>
        <taxon>Pseudomonadati</taxon>
        <taxon>Nitrospirota</taxon>
        <taxon>Nitrospiria</taxon>
        <taxon>Nitrospirales</taxon>
        <taxon>Nitrospiraceae</taxon>
        <taxon>Candidatus Nitronereus</taxon>
    </lineage>
</organism>
<feature type="domain" description="Ribosome recycling factor" evidence="4">
    <location>
        <begin position="21"/>
        <end position="184"/>
    </location>
</feature>
<name>A0ABU3K4X1_9BACT</name>
<keyword evidence="6" id="KW-1185">Reference proteome</keyword>
<dbReference type="SUPFAM" id="SSF55194">
    <property type="entry name" value="Ribosome recycling factor, RRF"/>
    <property type="match status" value="1"/>
</dbReference>
<comment type="caution">
    <text evidence="5">The sequence shown here is derived from an EMBL/GenBank/DDBJ whole genome shotgun (WGS) entry which is preliminary data.</text>
</comment>
<keyword evidence="3" id="KW-0963">Cytoplasm</keyword>
<dbReference type="Gene3D" id="1.10.132.20">
    <property type="entry name" value="Ribosome-recycling factor"/>
    <property type="match status" value="1"/>
</dbReference>
<evidence type="ECO:0000313" key="6">
    <source>
        <dbReference type="Proteomes" id="UP001250932"/>
    </source>
</evidence>
<comment type="subcellular location">
    <subcellularLocation>
        <location evidence="3">Cytoplasm</location>
    </subcellularLocation>
</comment>
<evidence type="ECO:0000256" key="3">
    <source>
        <dbReference type="HAMAP-Rule" id="MF_00040"/>
    </source>
</evidence>
<dbReference type="InterPro" id="IPR002661">
    <property type="entry name" value="Ribosome_recyc_fac"/>
</dbReference>
<comment type="similarity">
    <text evidence="1 3">Belongs to the RRF family.</text>
</comment>
<dbReference type="InterPro" id="IPR023584">
    <property type="entry name" value="Ribosome_recyc_fac_dom"/>
</dbReference>
<dbReference type="NCBIfam" id="TIGR00496">
    <property type="entry name" value="frr"/>
    <property type="match status" value="1"/>
</dbReference>
<evidence type="ECO:0000259" key="4">
    <source>
        <dbReference type="Pfam" id="PF01765"/>
    </source>
</evidence>
<comment type="function">
    <text evidence="3">Responsible for the release of ribosomes from messenger RNA at the termination of protein biosynthesis. May increase the efficiency of translation by recycling ribosomes from one round of translation to another.</text>
</comment>